<keyword evidence="1" id="KW-1133">Transmembrane helix</keyword>
<organism evidence="2 3">
    <name type="scientific">Portunus trituberculatus</name>
    <name type="common">Swimming crab</name>
    <name type="synonym">Neptunus trituberculatus</name>
    <dbReference type="NCBI Taxonomy" id="210409"/>
    <lineage>
        <taxon>Eukaryota</taxon>
        <taxon>Metazoa</taxon>
        <taxon>Ecdysozoa</taxon>
        <taxon>Arthropoda</taxon>
        <taxon>Crustacea</taxon>
        <taxon>Multicrustacea</taxon>
        <taxon>Malacostraca</taxon>
        <taxon>Eumalacostraca</taxon>
        <taxon>Eucarida</taxon>
        <taxon>Decapoda</taxon>
        <taxon>Pleocyemata</taxon>
        <taxon>Brachyura</taxon>
        <taxon>Eubrachyura</taxon>
        <taxon>Portunoidea</taxon>
        <taxon>Portunidae</taxon>
        <taxon>Portuninae</taxon>
        <taxon>Portunus</taxon>
    </lineage>
</organism>
<keyword evidence="1" id="KW-0472">Membrane</keyword>
<gene>
    <name evidence="2" type="ORF">E2C01_032534</name>
</gene>
<evidence type="ECO:0000313" key="2">
    <source>
        <dbReference type="EMBL" id="MPC39014.1"/>
    </source>
</evidence>
<evidence type="ECO:0000313" key="3">
    <source>
        <dbReference type="Proteomes" id="UP000324222"/>
    </source>
</evidence>
<dbReference type="AlphaFoldDB" id="A0A5B7F323"/>
<sequence length="73" mass="8683">MFGWQAMRHTFGSWHAFVIPQVVVVVVVCFARAYKANRATYYTVAYRPSRRFDYGCLTGRRAYNHMLRRTDRC</sequence>
<dbReference type="Proteomes" id="UP000324222">
    <property type="component" value="Unassembled WGS sequence"/>
</dbReference>
<keyword evidence="1" id="KW-0812">Transmembrane</keyword>
<keyword evidence="3" id="KW-1185">Reference proteome</keyword>
<dbReference type="EMBL" id="VSRR010004232">
    <property type="protein sequence ID" value="MPC39014.1"/>
    <property type="molecule type" value="Genomic_DNA"/>
</dbReference>
<feature type="transmembrane region" description="Helical" evidence="1">
    <location>
        <begin position="12"/>
        <end position="31"/>
    </location>
</feature>
<proteinExistence type="predicted"/>
<comment type="caution">
    <text evidence="2">The sequence shown here is derived from an EMBL/GenBank/DDBJ whole genome shotgun (WGS) entry which is preliminary data.</text>
</comment>
<reference evidence="2 3" key="1">
    <citation type="submission" date="2019-05" db="EMBL/GenBank/DDBJ databases">
        <title>Another draft genome of Portunus trituberculatus and its Hox gene families provides insights of decapod evolution.</title>
        <authorList>
            <person name="Jeong J.-H."/>
            <person name="Song I."/>
            <person name="Kim S."/>
            <person name="Choi T."/>
            <person name="Kim D."/>
            <person name="Ryu S."/>
            <person name="Kim W."/>
        </authorList>
    </citation>
    <scope>NUCLEOTIDE SEQUENCE [LARGE SCALE GENOMIC DNA]</scope>
    <source>
        <tissue evidence="2">Muscle</tissue>
    </source>
</reference>
<accession>A0A5B7F323</accession>
<protein>
    <submittedName>
        <fullName evidence="2">Uncharacterized protein</fullName>
    </submittedName>
</protein>
<name>A0A5B7F323_PORTR</name>
<evidence type="ECO:0000256" key="1">
    <source>
        <dbReference type="SAM" id="Phobius"/>
    </source>
</evidence>